<dbReference type="EMBL" id="CP002394">
    <property type="protein sequence ID" value="ADU30358.1"/>
    <property type="molecule type" value="Genomic_DNA"/>
</dbReference>
<evidence type="ECO:0000256" key="4">
    <source>
        <dbReference type="ARBA" id="ARBA00022801"/>
    </source>
</evidence>
<keyword evidence="7" id="KW-0812">Transmembrane</keyword>
<dbReference type="HOGENOM" id="CLU_052762_1_0_9"/>
<dbReference type="Gene3D" id="3.90.226.10">
    <property type="entry name" value="2-enoyl-CoA Hydratase, Chain A, domain 1"/>
    <property type="match status" value="1"/>
</dbReference>
<organism evidence="8 9">
    <name type="scientific">Evansella cellulosilytica (strain ATCC 21833 / DSM 2522 / FERM P-1141 / JCM 9156 / N-4)</name>
    <name type="common">Bacillus cellulosilyticus</name>
    <dbReference type="NCBI Taxonomy" id="649639"/>
    <lineage>
        <taxon>Bacteria</taxon>
        <taxon>Bacillati</taxon>
        <taxon>Bacillota</taxon>
        <taxon>Bacilli</taxon>
        <taxon>Bacillales</taxon>
        <taxon>Bacillaceae</taxon>
        <taxon>Evansella</taxon>
    </lineage>
</organism>
<protein>
    <recommendedName>
        <fullName evidence="6">ATP-dependent Clp protease proteolytic subunit</fullName>
    </recommendedName>
</protein>
<evidence type="ECO:0000256" key="7">
    <source>
        <dbReference type="SAM" id="Phobius"/>
    </source>
</evidence>
<dbReference type="NCBIfam" id="NF045542">
    <property type="entry name" value="Clp_rel_HeadMat"/>
    <property type="match status" value="1"/>
</dbReference>
<dbReference type="InterPro" id="IPR001907">
    <property type="entry name" value="ClpP"/>
</dbReference>
<dbReference type="OrthoDB" id="9806592at2"/>
<dbReference type="CDD" id="cd07016">
    <property type="entry name" value="S14_ClpP_1"/>
    <property type="match status" value="1"/>
</dbReference>
<dbReference type="Proteomes" id="UP000001401">
    <property type="component" value="Chromosome"/>
</dbReference>
<keyword evidence="7" id="KW-1133">Transmembrane helix</keyword>
<keyword evidence="2" id="KW-0963">Cytoplasm</keyword>
<dbReference type="GO" id="GO:0051117">
    <property type="term" value="F:ATPase binding"/>
    <property type="evidence" value="ECO:0007669"/>
    <property type="project" value="TreeGrafter"/>
</dbReference>
<feature type="transmembrane region" description="Helical" evidence="7">
    <location>
        <begin position="82"/>
        <end position="102"/>
    </location>
</feature>
<evidence type="ECO:0000313" key="8">
    <source>
        <dbReference type="EMBL" id="ADU30358.1"/>
    </source>
</evidence>
<evidence type="ECO:0000256" key="6">
    <source>
        <dbReference type="RuleBase" id="RU003567"/>
    </source>
</evidence>
<dbReference type="KEGG" id="bco:Bcell_2097"/>
<dbReference type="eggNOG" id="COG0740">
    <property type="taxonomic scope" value="Bacteria"/>
</dbReference>
<dbReference type="PRINTS" id="PR00127">
    <property type="entry name" value="CLPPROTEASEP"/>
</dbReference>
<dbReference type="AlphaFoldDB" id="E6U1J5"/>
<keyword evidence="4" id="KW-0378">Hydrolase</keyword>
<dbReference type="RefSeq" id="WP_013488694.1">
    <property type="nucleotide sequence ID" value="NC_014829.1"/>
</dbReference>
<proteinExistence type="inferred from homology"/>
<keyword evidence="7" id="KW-0472">Membrane</keyword>
<dbReference type="GO" id="GO:0006515">
    <property type="term" value="P:protein quality control for misfolded or incompletely synthesized proteins"/>
    <property type="evidence" value="ECO:0007669"/>
    <property type="project" value="TreeGrafter"/>
</dbReference>
<dbReference type="InterPro" id="IPR029045">
    <property type="entry name" value="ClpP/crotonase-like_dom_sf"/>
</dbReference>
<evidence type="ECO:0000256" key="1">
    <source>
        <dbReference type="ARBA" id="ARBA00007039"/>
    </source>
</evidence>
<evidence type="ECO:0000256" key="3">
    <source>
        <dbReference type="ARBA" id="ARBA00022670"/>
    </source>
</evidence>
<dbReference type="GO" id="GO:0004252">
    <property type="term" value="F:serine-type endopeptidase activity"/>
    <property type="evidence" value="ECO:0007669"/>
    <property type="project" value="InterPro"/>
</dbReference>
<evidence type="ECO:0000256" key="2">
    <source>
        <dbReference type="ARBA" id="ARBA00022490"/>
    </source>
</evidence>
<dbReference type="Pfam" id="PF00574">
    <property type="entry name" value="CLP_protease"/>
    <property type="match status" value="1"/>
</dbReference>
<gene>
    <name evidence="8" type="ordered locus">Bcell_2097</name>
</gene>
<evidence type="ECO:0000256" key="5">
    <source>
        <dbReference type="ARBA" id="ARBA00022825"/>
    </source>
</evidence>
<dbReference type="STRING" id="649639.Bcell_2097"/>
<dbReference type="InterPro" id="IPR023562">
    <property type="entry name" value="ClpP/TepA"/>
</dbReference>
<dbReference type="PANTHER" id="PTHR10381">
    <property type="entry name" value="ATP-DEPENDENT CLP PROTEASE PROTEOLYTIC SUBUNIT"/>
    <property type="match status" value="1"/>
</dbReference>
<dbReference type="SUPFAM" id="SSF52096">
    <property type="entry name" value="ClpP/crotonase"/>
    <property type="match status" value="1"/>
</dbReference>
<keyword evidence="9" id="KW-1185">Reference proteome</keyword>
<keyword evidence="5" id="KW-0720">Serine protease</keyword>
<dbReference type="GO" id="GO:0009368">
    <property type="term" value="C:endopeptidase Clp complex"/>
    <property type="evidence" value="ECO:0007669"/>
    <property type="project" value="TreeGrafter"/>
</dbReference>
<evidence type="ECO:0000313" key="9">
    <source>
        <dbReference type="Proteomes" id="UP000001401"/>
    </source>
</evidence>
<keyword evidence="3" id="KW-0645">Protease</keyword>
<accession>E6U1J5</accession>
<sequence>MKWMKIKNETNESVDFYIYGDIVSDTDWKWDDSDVMPKEIRELLDNHVGKKINLYVNSGGGSVFSGLSMLNMLKRAREKGSYITAYVDGLAGSIASVLIFGANKIYCPSNSYIMIHRAWTGMYGNATDFLKMAEDLEKIDEGILNTYKDNLREGVDIETIKEMVDKETWLTGEDASKYFNIEVVEENKAVACASDYFKEYKNMPNEVLENVQTPEKVLDSKNKQNDEEVQIQIEALKLELELI</sequence>
<name>E6U1J5_EVAC2</name>
<reference evidence="8 9" key="1">
    <citation type="submission" date="2010-12" db="EMBL/GenBank/DDBJ databases">
        <title>Complete sequence of Bacillus cellulosilyticus DSM 2522.</title>
        <authorList>
            <consortium name="US DOE Joint Genome Institute"/>
            <person name="Lucas S."/>
            <person name="Copeland A."/>
            <person name="Lapidus A."/>
            <person name="Cheng J.-F."/>
            <person name="Bruce D."/>
            <person name="Goodwin L."/>
            <person name="Pitluck S."/>
            <person name="Chertkov O."/>
            <person name="Detter J.C."/>
            <person name="Han C."/>
            <person name="Tapia R."/>
            <person name="Land M."/>
            <person name="Hauser L."/>
            <person name="Jeffries C."/>
            <person name="Kyrpides N."/>
            <person name="Ivanova N."/>
            <person name="Mikhailova N."/>
            <person name="Brumm P."/>
            <person name="Mead D."/>
            <person name="Woyke T."/>
        </authorList>
    </citation>
    <scope>NUCLEOTIDE SEQUENCE [LARGE SCALE GENOMIC DNA]</scope>
    <source>
        <strain evidence="9">ATCC 21833 / DSM 2522 / FERM P-1141 / JCM 9156 / N-4</strain>
    </source>
</reference>
<dbReference type="GO" id="GO:0004176">
    <property type="term" value="F:ATP-dependent peptidase activity"/>
    <property type="evidence" value="ECO:0007669"/>
    <property type="project" value="InterPro"/>
</dbReference>
<dbReference type="PANTHER" id="PTHR10381:SF70">
    <property type="entry name" value="ATP-DEPENDENT CLP PROTEASE PROTEOLYTIC SUBUNIT"/>
    <property type="match status" value="1"/>
</dbReference>
<comment type="similarity">
    <text evidence="1 6">Belongs to the peptidase S14 family.</text>
</comment>